<evidence type="ECO:0000259" key="6">
    <source>
        <dbReference type="Pfam" id="PF01636"/>
    </source>
</evidence>
<proteinExistence type="inferred from homology"/>
<evidence type="ECO:0000256" key="3">
    <source>
        <dbReference type="ARBA" id="ARBA00022741"/>
    </source>
</evidence>
<evidence type="ECO:0000256" key="2">
    <source>
        <dbReference type="ARBA" id="ARBA00022679"/>
    </source>
</evidence>
<dbReference type="EMBL" id="CP120682">
    <property type="protein sequence ID" value="WKN39574.1"/>
    <property type="molecule type" value="Genomic_DNA"/>
</dbReference>
<dbReference type="Pfam" id="PF01636">
    <property type="entry name" value="APH"/>
    <property type="match status" value="1"/>
</dbReference>
<reference evidence="7" key="1">
    <citation type="journal article" date="2023" name="Comput. Struct. Biotechnol. J.">
        <title>Discovery of a novel marine Bacteroidetes with a rich repertoire of carbohydrate-active enzymes.</title>
        <authorList>
            <person name="Chen B."/>
            <person name="Liu G."/>
            <person name="Chen Q."/>
            <person name="Wang H."/>
            <person name="Liu L."/>
            <person name="Tang K."/>
        </authorList>
    </citation>
    <scope>NUCLEOTIDE SEQUENCE</scope>
    <source>
        <strain evidence="7">TK19036</strain>
    </source>
</reference>
<dbReference type="SUPFAM" id="SSF56112">
    <property type="entry name" value="Protein kinase-like (PK-like)"/>
    <property type="match status" value="1"/>
</dbReference>
<evidence type="ECO:0000313" key="7">
    <source>
        <dbReference type="EMBL" id="WKN39574.1"/>
    </source>
</evidence>
<dbReference type="PANTHER" id="PTHR34273">
    <property type="entry name" value="METHYLTHIORIBOSE KINASE"/>
    <property type="match status" value="1"/>
</dbReference>
<evidence type="ECO:0000256" key="5">
    <source>
        <dbReference type="ARBA" id="ARBA00022840"/>
    </source>
</evidence>
<organism evidence="7">
    <name type="scientific">Roseihalotalea indica</name>
    <dbReference type="NCBI Taxonomy" id="2867963"/>
    <lineage>
        <taxon>Bacteria</taxon>
        <taxon>Pseudomonadati</taxon>
        <taxon>Bacteroidota</taxon>
        <taxon>Cytophagia</taxon>
        <taxon>Cytophagales</taxon>
        <taxon>Catalimonadaceae</taxon>
        <taxon>Roseihalotalea</taxon>
    </lineage>
</organism>
<dbReference type="InterPro" id="IPR002575">
    <property type="entry name" value="Aminoglycoside_PTrfase"/>
</dbReference>
<keyword evidence="4" id="KW-0418">Kinase</keyword>
<dbReference type="GO" id="GO:0016301">
    <property type="term" value="F:kinase activity"/>
    <property type="evidence" value="ECO:0007669"/>
    <property type="project" value="UniProtKB-KW"/>
</dbReference>
<keyword evidence="3" id="KW-0547">Nucleotide-binding</keyword>
<dbReference type="GO" id="GO:0005524">
    <property type="term" value="F:ATP binding"/>
    <property type="evidence" value="ECO:0007669"/>
    <property type="project" value="UniProtKB-KW"/>
</dbReference>
<reference evidence="7" key="2">
    <citation type="journal article" date="2024" name="Antonie Van Leeuwenhoek">
        <title>Roseihalotalea indica gen. nov., sp. nov., a halophilic Bacteroidetes from mesopelagic Southwest Indian Ocean with higher carbohydrate metabolic potential.</title>
        <authorList>
            <person name="Chen B."/>
            <person name="Zhang M."/>
            <person name="Lin D."/>
            <person name="Ye J."/>
            <person name="Tang K."/>
        </authorList>
    </citation>
    <scope>NUCLEOTIDE SEQUENCE</scope>
    <source>
        <strain evidence="7">TK19036</strain>
    </source>
</reference>
<evidence type="ECO:0000256" key="4">
    <source>
        <dbReference type="ARBA" id="ARBA00022777"/>
    </source>
</evidence>
<name>A0AA49GT12_9BACT</name>
<accession>A0AA49GT12</accession>
<keyword evidence="5" id="KW-0067">ATP-binding</keyword>
<keyword evidence="2" id="KW-0808">Transferase</keyword>
<dbReference type="InterPro" id="IPR011009">
    <property type="entry name" value="Kinase-like_dom_sf"/>
</dbReference>
<protein>
    <submittedName>
        <fullName evidence="7">Phosphotransferase</fullName>
    </submittedName>
</protein>
<dbReference type="Gene3D" id="3.90.1200.10">
    <property type="match status" value="1"/>
</dbReference>
<evidence type="ECO:0000256" key="1">
    <source>
        <dbReference type="ARBA" id="ARBA00010165"/>
    </source>
</evidence>
<dbReference type="AlphaFoldDB" id="A0AA49GT12"/>
<gene>
    <name evidence="7" type="ORF">K4G66_12815</name>
</gene>
<sequence>MDALQKKFQQQYPDQLYLSQDNADSLEEYLRKQQWIKGSEKVVSLEKPGEGNMNVVVRVVTDQQTFIVKQARPWVQKYPQVEAPIERSNVEAAFYALIAGKAALSERTPKLIGVDAHNFIIALEDMGEGSDYTFLYQKNQSLSSEEVTSLTSFISQLHQIRSDHSSVSFPANQAMKELNHEHIFRFPFQEENGFNLDDVQEGLQALSLTYKQNELLKQRVTLLGKRYLTTGTTLLHGDYYPGSWLKTASGIIVIDPEFAFLGDPEFDLGVMIAHLTMARTEPHLIKQLLKQYNRPSSYDEGLQQAYCGVEILRRIIGLAQLPLSFSLDEKKKLLEQATQWVLQYEAEE</sequence>
<dbReference type="Gene3D" id="3.30.200.20">
    <property type="entry name" value="Phosphorylase Kinase, domain 1"/>
    <property type="match status" value="1"/>
</dbReference>
<dbReference type="PANTHER" id="PTHR34273:SF2">
    <property type="entry name" value="METHYLTHIORIBOSE KINASE"/>
    <property type="match status" value="1"/>
</dbReference>
<comment type="similarity">
    <text evidence="1">Belongs to the methylthioribose kinase family.</text>
</comment>
<feature type="domain" description="Aminoglycoside phosphotransferase" evidence="6">
    <location>
        <begin position="46"/>
        <end position="293"/>
    </location>
</feature>